<keyword evidence="2" id="KW-0732">Signal</keyword>
<feature type="chain" id="PRO_5012286689" evidence="2">
    <location>
        <begin position="20"/>
        <end position="669"/>
    </location>
</feature>
<dbReference type="SUPFAM" id="SSF82171">
    <property type="entry name" value="DPP6 N-terminal domain-like"/>
    <property type="match status" value="1"/>
</dbReference>
<gene>
    <name evidence="4" type="ORF">CDQ91_05705</name>
</gene>
<sequence length="669" mass="73243">MVRSLLVAVLLAVSPSVLAGPGEGAAAPATAPATPAFTPLPTEAFARLPFVENASLSPDGAYMAGLFGLKGEQHIVMVPTIGDRNKSVVIGVPDKTEIAWIRWVNDDNIIVGLYALQPVETDNWYVSRMIGINRTTGKITKLLWDLNGQNGADLLWTPSDASNEILVAAQNSIYTGAEFWPAVYRVDVTTGRKRKLIAGRTDVMDWGADHLGRVRYGIGYRDSTTQATMLYRSTGEGAFRSIERVSLRKEQELTIPFLFIPGNDNGYVIKAAPDGRSVVAEVDLSTGKDVRTIHAADGAEVERAIVSFDGTKLLGVKTTDRARPIHWIDPVMAAHQAKLNAASPASKVRIESFSRDLGKLLVRFSTPENPGLLFFFDAASGDLSQLAAANEAIGSKRLSRSKFIQYQARDGLEIEGVLTMPRGRATKNLPFIVMPHGGPWGHDELTYDYWAQFLAERGYAVLQPNFRGSTGYGDKFLKAGQGQLGFAMQDDVSDGVRWAVAEGIADPKRVCIVGASYGGYAAMWGIAKDPDQYRCAVSINGVSNLRREVNDFGGNLRERLYRDQWQKMTPDFAAVSPINAIVRIKTPLLLIHGKKDVTVDHGQSSRMYSAMKEAGKAVEFVSIPLADHYFTREADRLMLLTSIETFCGVTIHRTDQHLSSVRKSDYRAA</sequence>
<dbReference type="InterPro" id="IPR001375">
    <property type="entry name" value="Peptidase_S9_cat"/>
</dbReference>
<protein>
    <submittedName>
        <fullName evidence="4">S9 family peptidase</fullName>
    </submittedName>
</protein>
<feature type="domain" description="Peptidase S9 prolyl oligopeptidase catalytic" evidence="3">
    <location>
        <begin position="449"/>
        <end position="646"/>
    </location>
</feature>
<dbReference type="PANTHER" id="PTHR42776">
    <property type="entry name" value="SERINE PEPTIDASE S9 FAMILY MEMBER"/>
    <property type="match status" value="1"/>
</dbReference>
<dbReference type="PANTHER" id="PTHR42776:SF27">
    <property type="entry name" value="DIPEPTIDYL PEPTIDASE FAMILY MEMBER 6"/>
    <property type="match status" value="1"/>
</dbReference>
<organism evidence="4 5">
    <name type="scientific">Sphingopyxis witflariensis</name>
    <dbReference type="NCBI Taxonomy" id="173675"/>
    <lineage>
        <taxon>Bacteria</taxon>
        <taxon>Pseudomonadati</taxon>
        <taxon>Pseudomonadota</taxon>
        <taxon>Alphaproteobacteria</taxon>
        <taxon>Sphingomonadales</taxon>
        <taxon>Sphingomonadaceae</taxon>
        <taxon>Sphingopyxis</taxon>
    </lineage>
</organism>
<dbReference type="GO" id="GO:0004252">
    <property type="term" value="F:serine-type endopeptidase activity"/>
    <property type="evidence" value="ECO:0007669"/>
    <property type="project" value="TreeGrafter"/>
</dbReference>
<evidence type="ECO:0000256" key="1">
    <source>
        <dbReference type="ARBA" id="ARBA00022801"/>
    </source>
</evidence>
<proteinExistence type="predicted"/>
<dbReference type="EMBL" id="NISJ01000002">
    <property type="protein sequence ID" value="OWR00250.1"/>
    <property type="molecule type" value="Genomic_DNA"/>
</dbReference>
<dbReference type="Proteomes" id="UP000197097">
    <property type="component" value="Unassembled WGS sequence"/>
</dbReference>
<dbReference type="Pfam" id="PF00326">
    <property type="entry name" value="Peptidase_S9"/>
    <property type="match status" value="1"/>
</dbReference>
<evidence type="ECO:0000313" key="4">
    <source>
        <dbReference type="EMBL" id="OWR00250.1"/>
    </source>
</evidence>
<evidence type="ECO:0000259" key="3">
    <source>
        <dbReference type="Pfam" id="PF00326"/>
    </source>
</evidence>
<accession>A0A246K3V5</accession>
<reference evidence="4 5" key="1">
    <citation type="journal article" date="2002" name="Int. J. Syst. Evol. Microbiol.">
        <title>Sphingopyxis witflariensis sp. nov., isolated from activated sludge.</title>
        <authorList>
            <person name="Kampfer P."/>
            <person name="Witzenberger R."/>
            <person name="Denner E.B."/>
            <person name="Busse H.J."/>
            <person name="Neef A."/>
        </authorList>
    </citation>
    <scope>NUCLEOTIDE SEQUENCE [LARGE SCALE GENOMIC DNA]</scope>
    <source>
        <strain evidence="4 5">DSM 14551</strain>
    </source>
</reference>
<dbReference type="SUPFAM" id="SSF53474">
    <property type="entry name" value="alpha/beta-Hydrolases"/>
    <property type="match status" value="1"/>
</dbReference>
<dbReference type="Gene3D" id="3.40.50.1820">
    <property type="entry name" value="alpha/beta hydrolase"/>
    <property type="match status" value="1"/>
</dbReference>
<dbReference type="AlphaFoldDB" id="A0A246K3V5"/>
<feature type="signal peptide" evidence="2">
    <location>
        <begin position="1"/>
        <end position="19"/>
    </location>
</feature>
<keyword evidence="1" id="KW-0378">Hydrolase</keyword>
<comment type="caution">
    <text evidence="4">The sequence shown here is derived from an EMBL/GenBank/DDBJ whole genome shotgun (WGS) entry which is preliminary data.</text>
</comment>
<name>A0A246K3V5_9SPHN</name>
<dbReference type="RefSeq" id="WP_088471740.1">
    <property type="nucleotide sequence ID" value="NZ_NISJ01000002.1"/>
</dbReference>
<dbReference type="OrthoDB" id="128799at2"/>
<evidence type="ECO:0000256" key="2">
    <source>
        <dbReference type="SAM" id="SignalP"/>
    </source>
</evidence>
<dbReference type="InterPro" id="IPR029058">
    <property type="entry name" value="AB_hydrolase_fold"/>
</dbReference>
<keyword evidence="5" id="KW-1185">Reference proteome</keyword>
<evidence type="ECO:0000313" key="5">
    <source>
        <dbReference type="Proteomes" id="UP000197097"/>
    </source>
</evidence>
<dbReference type="GO" id="GO:0006508">
    <property type="term" value="P:proteolysis"/>
    <property type="evidence" value="ECO:0007669"/>
    <property type="project" value="InterPro"/>
</dbReference>